<evidence type="ECO:0000313" key="3">
    <source>
        <dbReference type="Proteomes" id="UP000433883"/>
    </source>
</evidence>
<feature type="compositionally biased region" description="Basic and acidic residues" evidence="1">
    <location>
        <begin position="25"/>
        <end position="37"/>
    </location>
</feature>
<dbReference type="Proteomes" id="UP000433883">
    <property type="component" value="Unassembled WGS sequence"/>
</dbReference>
<proteinExistence type="predicted"/>
<dbReference type="AlphaFoldDB" id="A0A8H3V4D3"/>
<organism evidence="2 3">
    <name type="scientific">Venturia inaequalis</name>
    <name type="common">Apple scab fungus</name>
    <dbReference type="NCBI Taxonomy" id="5025"/>
    <lineage>
        <taxon>Eukaryota</taxon>
        <taxon>Fungi</taxon>
        <taxon>Dikarya</taxon>
        <taxon>Ascomycota</taxon>
        <taxon>Pezizomycotina</taxon>
        <taxon>Dothideomycetes</taxon>
        <taxon>Pleosporomycetidae</taxon>
        <taxon>Venturiales</taxon>
        <taxon>Venturiaceae</taxon>
        <taxon>Venturia</taxon>
    </lineage>
</organism>
<sequence length="330" mass="38365">MPISFKVKKNRKKSQNPRSYTPPPDFKREEGVKDHIKTPQKSSLWTMKVLEEQYGLVITSDIKQAISGVPSRDQSTVFRNKESVRTLHNKPDSGPDPRGRKRVFTREDTRQIARYADGPIEEVSMEDKSAPWQTITEDAGVPLPQTLHKNEYGQFTIWRDVEPQTIARSMKTDENFVTAVAKEEKELRPETTAYRLKFCDRFLGIEGQFEGERPHPKDWRDVVFVDEFHEGIGPQNTLRIKRRIGTRHEKRHIHWKRWTAKDDRQAAKELRTLTMLHIFVAVGYNYRRMIFYSVGNKVGKMTSNVYIEQVLKAIAPELKERGSTGLVQAE</sequence>
<feature type="region of interest" description="Disordered" evidence="1">
    <location>
        <begin position="1"/>
        <end position="39"/>
    </location>
</feature>
<evidence type="ECO:0000256" key="1">
    <source>
        <dbReference type="SAM" id="MobiDB-lite"/>
    </source>
</evidence>
<evidence type="ECO:0000313" key="2">
    <source>
        <dbReference type="EMBL" id="KAE9981845.1"/>
    </source>
</evidence>
<comment type="caution">
    <text evidence="2">The sequence shown here is derived from an EMBL/GenBank/DDBJ whole genome shotgun (WGS) entry which is preliminary data.</text>
</comment>
<dbReference type="InterPro" id="IPR036397">
    <property type="entry name" value="RNaseH_sf"/>
</dbReference>
<dbReference type="EMBL" id="WNWQ01000052">
    <property type="protein sequence ID" value="KAE9981845.1"/>
    <property type="molecule type" value="Genomic_DNA"/>
</dbReference>
<gene>
    <name evidence="2" type="ORF">BLS_006911</name>
</gene>
<accession>A0A8H3V4D3</accession>
<feature type="region of interest" description="Disordered" evidence="1">
    <location>
        <begin position="72"/>
        <end position="101"/>
    </location>
</feature>
<reference evidence="2 3" key="1">
    <citation type="submission" date="2019-11" db="EMBL/GenBank/DDBJ databases">
        <title>Venturia inaequalis Genome Resource.</title>
        <authorList>
            <person name="Lichtner F.J."/>
        </authorList>
    </citation>
    <scope>NUCLEOTIDE SEQUENCE [LARGE SCALE GENOMIC DNA]</scope>
    <source>
        <strain evidence="2">Bline_iso_100314</strain>
    </source>
</reference>
<protein>
    <submittedName>
        <fullName evidence="2">Uncharacterized protein</fullName>
    </submittedName>
</protein>
<dbReference type="Gene3D" id="3.30.420.10">
    <property type="entry name" value="Ribonuclease H-like superfamily/Ribonuclease H"/>
    <property type="match status" value="1"/>
</dbReference>
<feature type="compositionally biased region" description="Basic residues" evidence="1">
    <location>
        <begin position="1"/>
        <end position="15"/>
    </location>
</feature>
<dbReference type="GO" id="GO:0003676">
    <property type="term" value="F:nucleic acid binding"/>
    <property type="evidence" value="ECO:0007669"/>
    <property type="project" value="InterPro"/>
</dbReference>
<name>A0A8H3V4D3_VENIN</name>
<feature type="compositionally biased region" description="Basic and acidic residues" evidence="1">
    <location>
        <begin position="79"/>
        <end position="101"/>
    </location>
</feature>